<evidence type="ECO:0000256" key="1">
    <source>
        <dbReference type="ARBA" id="ARBA00023242"/>
    </source>
</evidence>
<accession>X0HEU7</accession>
<dbReference type="HOGENOM" id="CLU_1547635_0_0_1"/>
<keyword evidence="1" id="KW-0539">Nucleus</keyword>
<name>X0HEU7_FUSOX</name>
<dbReference type="PROSITE" id="PS00463">
    <property type="entry name" value="ZN2_CY6_FUNGAL_1"/>
    <property type="match status" value="1"/>
</dbReference>
<feature type="region of interest" description="Disordered" evidence="2">
    <location>
        <begin position="55"/>
        <end position="114"/>
    </location>
</feature>
<dbReference type="SMART" id="SM00066">
    <property type="entry name" value="GAL4"/>
    <property type="match status" value="1"/>
</dbReference>
<reference evidence="4" key="1">
    <citation type="submission" date="2011-11" db="EMBL/GenBank/DDBJ databases">
        <title>The Genome Sequence of Fusarium oxysporum PHW808.</title>
        <authorList>
            <consortium name="The Broad Institute Genome Sequencing Platform"/>
            <person name="Ma L.-J."/>
            <person name="Gale L.R."/>
            <person name="Schwartz D.C."/>
            <person name="Zhou S."/>
            <person name="Corby-Kistler H."/>
            <person name="Young S.K."/>
            <person name="Zeng Q."/>
            <person name="Gargeya S."/>
            <person name="Fitzgerald M."/>
            <person name="Haas B."/>
            <person name="Abouelleil A."/>
            <person name="Alvarado L."/>
            <person name="Arachchi H.M."/>
            <person name="Berlin A."/>
            <person name="Brown A."/>
            <person name="Chapman S.B."/>
            <person name="Chen Z."/>
            <person name="Dunbar C."/>
            <person name="Freedman E."/>
            <person name="Gearin G."/>
            <person name="Goldberg J."/>
            <person name="Griggs A."/>
            <person name="Gujja S."/>
            <person name="Heiman D."/>
            <person name="Howarth C."/>
            <person name="Larson L."/>
            <person name="Lui A."/>
            <person name="MacDonald P.J.P."/>
            <person name="Montmayeur A."/>
            <person name="Murphy C."/>
            <person name="Neiman D."/>
            <person name="Pearson M."/>
            <person name="Priest M."/>
            <person name="Roberts A."/>
            <person name="Saif S."/>
            <person name="Shea T."/>
            <person name="Shenoy N."/>
            <person name="Sisk P."/>
            <person name="Stolte C."/>
            <person name="Sykes S."/>
            <person name="Wortman J."/>
            <person name="Nusbaum C."/>
            <person name="Birren B."/>
        </authorList>
    </citation>
    <scope>NUCLEOTIDE SEQUENCE [LARGE SCALE GENOMIC DNA]</scope>
    <source>
        <strain evidence="4">54008</strain>
    </source>
</reference>
<dbReference type="InterPro" id="IPR001138">
    <property type="entry name" value="Zn2Cys6_DnaBD"/>
</dbReference>
<dbReference type="InterPro" id="IPR036864">
    <property type="entry name" value="Zn2-C6_fun-type_DNA-bd_sf"/>
</dbReference>
<dbReference type="GO" id="GO:0000981">
    <property type="term" value="F:DNA-binding transcription factor activity, RNA polymerase II-specific"/>
    <property type="evidence" value="ECO:0007669"/>
    <property type="project" value="InterPro"/>
</dbReference>
<dbReference type="PROSITE" id="PS50048">
    <property type="entry name" value="ZN2_CY6_FUNGAL_2"/>
    <property type="match status" value="1"/>
</dbReference>
<feature type="compositionally biased region" description="Polar residues" evidence="2">
    <location>
        <begin position="97"/>
        <end position="110"/>
    </location>
</feature>
<dbReference type="AlphaFoldDB" id="X0HEU7"/>
<evidence type="ECO:0000259" key="3">
    <source>
        <dbReference type="PROSITE" id="PS50048"/>
    </source>
</evidence>
<evidence type="ECO:0000313" key="4">
    <source>
        <dbReference type="EMBL" id="EXL70396.1"/>
    </source>
</evidence>
<gene>
    <name evidence="4" type="ORF">FOPG_13764</name>
</gene>
<evidence type="ECO:0000256" key="2">
    <source>
        <dbReference type="SAM" id="MobiDB-lite"/>
    </source>
</evidence>
<dbReference type="EMBL" id="JH658904">
    <property type="protein sequence ID" value="EXL70396.1"/>
    <property type="molecule type" value="Genomic_DNA"/>
</dbReference>
<feature type="domain" description="Zn(2)-C6 fungal-type" evidence="3">
    <location>
        <begin position="10"/>
        <end position="44"/>
    </location>
</feature>
<reference evidence="4" key="2">
    <citation type="submission" date="2012-05" db="EMBL/GenBank/DDBJ databases">
        <title>The Genome Annotation of Fusarium oxysporum PHW808.</title>
        <authorList>
            <consortium name="The Broad Institute Genomics Platform"/>
            <person name="Ma L.-J."/>
            <person name="Corby-Kistler H."/>
            <person name="Broz K."/>
            <person name="Gale L.R."/>
            <person name="Jonkers W."/>
            <person name="O'Donnell K."/>
            <person name="Ploetz R."/>
            <person name="Steinberg C."/>
            <person name="Schwartz D.C."/>
            <person name="VanEtten H."/>
            <person name="Zhou S."/>
            <person name="Young S.K."/>
            <person name="Zeng Q."/>
            <person name="Gargeya S."/>
            <person name="Fitzgerald M."/>
            <person name="Abouelleil A."/>
            <person name="Alvarado L."/>
            <person name="Chapman S.B."/>
            <person name="Gainer-Dewar J."/>
            <person name="Goldberg J."/>
            <person name="Griggs A."/>
            <person name="Gujja S."/>
            <person name="Hansen M."/>
            <person name="Howarth C."/>
            <person name="Imamovic A."/>
            <person name="Ireland A."/>
            <person name="Larimer J."/>
            <person name="McCowan C."/>
            <person name="Murphy C."/>
            <person name="Pearson M."/>
            <person name="Poon T.W."/>
            <person name="Priest M."/>
            <person name="Roberts A."/>
            <person name="Saif S."/>
            <person name="Shea T."/>
            <person name="Sykes S."/>
            <person name="Wortman J."/>
            <person name="Nusbaum C."/>
            <person name="Birren B."/>
        </authorList>
    </citation>
    <scope>NUCLEOTIDE SEQUENCE</scope>
    <source>
        <strain evidence="4">54008</strain>
    </source>
</reference>
<dbReference type="GO" id="GO:0008270">
    <property type="term" value="F:zinc ion binding"/>
    <property type="evidence" value="ECO:0007669"/>
    <property type="project" value="InterPro"/>
</dbReference>
<dbReference type="Gene3D" id="4.10.240.10">
    <property type="entry name" value="Zn(2)-C6 fungal-type DNA-binding domain"/>
    <property type="match status" value="1"/>
</dbReference>
<sequence>MHPRPSRAKSCTACRQAKLACDARHKSAGVSCTRCSKRGLQCRIVETITNCIDPQQPLGESRTAGTQSHTKQSTMSQEPCMSSSACTRSASPSSRTDSQYSTAPIGTTQDTTVSSVGGCTGGGEAWLQLKAVDIPSSYQLGSLNVNNTVALELFQQSVLIYPEGEFKLAREPN</sequence>
<dbReference type="SUPFAM" id="SSF57701">
    <property type="entry name" value="Zn2/Cys6 DNA-binding domain"/>
    <property type="match status" value="1"/>
</dbReference>
<dbReference type="CDD" id="cd00067">
    <property type="entry name" value="GAL4"/>
    <property type="match status" value="1"/>
</dbReference>
<feature type="compositionally biased region" description="Low complexity" evidence="2">
    <location>
        <begin position="82"/>
        <end position="96"/>
    </location>
</feature>
<feature type="compositionally biased region" description="Polar residues" evidence="2">
    <location>
        <begin position="63"/>
        <end position="81"/>
    </location>
</feature>
<organism evidence="4">
    <name type="scientific">Fusarium oxysporum f. sp. conglutinans race 2 54008</name>
    <dbReference type="NCBI Taxonomy" id="1089457"/>
    <lineage>
        <taxon>Eukaryota</taxon>
        <taxon>Fungi</taxon>
        <taxon>Dikarya</taxon>
        <taxon>Ascomycota</taxon>
        <taxon>Pezizomycotina</taxon>
        <taxon>Sordariomycetes</taxon>
        <taxon>Hypocreomycetidae</taxon>
        <taxon>Hypocreales</taxon>
        <taxon>Nectriaceae</taxon>
        <taxon>Fusarium</taxon>
        <taxon>Fusarium oxysporum species complex</taxon>
    </lineage>
</organism>
<dbReference type="Proteomes" id="UP000030676">
    <property type="component" value="Unassembled WGS sequence"/>
</dbReference>
<protein>
    <recommendedName>
        <fullName evidence="3">Zn(2)-C6 fungal-type domain-containing protein</fullName>
    </recommendedName>
</protein>
<proteinExistence type="predicted"/>